<dbReference type="AlphaFoldDB" id="A0A917GGS4"/>
<dbReference type="Proteomes" id="UP000638848">
    <property type="component" value="Unassembled WGS sequence"/>
</dbReference>
<reference evidence="2" key="2">
    <citation type="submission" date="2020-09" db="EMBL/GenBank/DDBJ databases">
        <authorList>
            <person name="Sun Q."/>
            <person name="Zhou Y."/>
        </authorList>
    </citation>
    <scope>NUCLEOTIDE SEQUENCE</scope>
    <source>
        <strain evidence="2">CGMCC 1.12187</strain>
    </source>
</reference>
<reference evidence="2" key="1">
    <citation type="journal article" date="2014" name="Int. J. Syst. Evol. Microbiol.">
        <title>Complete genome sequence of Corynebacterium casei LMG S-19264T (=DSM 44701T), isolated from a smear-ripened cheese.</title>
        <authorList>
            <consortium name="US DOE Joint Genome Institute (JGI-PGF)"/>
            <person name="Walter F."/>
            <person name="Albersmeier A."/>
            <person name="Kalinowski J."/>
            <person name="Ruckert C."/>
        </authorList>
    </citation>
    <scope>NUCLEOTIDE SEQUENCE</scope>
    <source>
        <strain evidence="2">CGMCC 1.12187</strain>
    </source>
</reference>
<sequence length="93" mass="9572">MDRGTRVLREDRRGAERELRSMGAFLWGGGGPPLCTVPRSSHQQTRGRAVQGHGRRAGSDGVVRAAVRSGRGRDAAPAEAAEAAAPTAGAPGA</sequence>
<name>A0A917GGS4_9MICC</name>
<protein>
    <submittedName>
        <fullName evidence="2">Uncharacterized protein</fullName>
    </submittedName>
</protein>
<feature type="region of interest" description="Disordered" evidence="1">
    <location>
        <begin position="68"/>
        <end position="93"/>
    </location>
</feature>
<accession>A0A917GGS4</accession>
<comment type="caution">
    <text evidence="2">The sequence shown here is derived from an EMBL/GenBank/DDBJ whole genome shotgun (WGS) entry which is preliminary data.</text>
</comment>
<evidence type="ECO:0000256" key="1">
    <source>
        <dbReference type="SAM" id="MobiDB-lite"/>
    </source>
</evidence>
<feature type="compositionally biased region" description="Low complexity" evidence="1">
    <location>
        <begin position="77"/>
        <end position="93"/>
    </location>
</feature>
<gene>
    <name evidence="2" type="ORF">GCM10011374_04600</name>
</gene>
<evidence type="ECO:0000313" key="2">
    <source>
        <dbReference type="EMBL" id="GGG45380.1"/>
    </source>
</evidence>
<evidence type="ECO:0000313" key="3">
    <source>
        <dbReference type="Proteomes" id="UP000638848"/>
    </source>
</evidence>
<keyword evidence="3" id="KW-1185">Reference proteome</keyword>
<proteinExistence type="predicted"/>
<organism evidence="2 3">
    <name type="scientific">Kocuria dechangensis</name>
    <dbReference type="NCBI Taxonomy" id="1176249"/>
    <lineage>
        <taxon>Bacteria</taxon>
        <taxon>Bacillati</taxon>
        <taxon>Actinomycetota</taxon>
        <taxon>Actinomycetes</taxon>
        <taxon>Micrococcales</taxon>
        <taxon>Micrococcaceae</taxon>
        <taxon>Kocuria</taxon>
    </lineage>
</organism>
<dbReference type="EMBL" id="BMEQ01000002">
    <property type="protein sequence ID" value="GGG45380.1"/>
    <property type="molecule type" value="Genomic_DNA"/>
</dbReference>